<evidence type="ECO:0000313" key="6">
    <source>
        <dbReference type="Proteomes" id="UP000599578"/>
    </source>
</evidence>
<keyword evidence="3" id="KW-0804">Transcription</keyword>
<dbReference type="Gene3D" id="1.10.10.60">
    <property type="entry name" value="Homeodomain-like"/>
    <property type="match status" value="1"/>
</dbReference>
<evidence type="ECO:0000313" key="5">
    <source>
        <dbReference type="EMBL" id="GGO86782.1"/>
    </source>
</evidence>
<comment type="caution">
    <text evidence="5">The sequence shown here is derived from an EMBL/GenBank/DDBJ whole genome shotgun (WGS) entry which is preliminary data.</text>
</comment>
<dbReference type="PROSITE" id="PS01124">
    <property type="entry name" value="HTH_ARAC_FAMILY_2"/>
    <property type="match status" value="1"/>
</dbReference>
<name>A0A918DXL7_9GAMM</name>
<dbReference type="InterPro" id="IPR032687">
    <property type="entry name" value="AraC-type_N"/>
</dbReference>
<protein>
    <submittedName>
        <fullName evidence="5">Transcriptional regulator</fullName>
    </submittedName>
</protein>
<dbReference type="AlphaFoldDB" id="A0A918DXL7"/>
<dbReference type="SMART" id="SM00342">
    <property type="entry name" value="HTH_ARAC"/>
    <property type="match status" value="1"/>
</dbReference>
<dbReference type="Pfam" id="PF12833">
    <property type="entry name" value="HTH_18"/>
    <property type="match status" value="1"/>
</dbReference>
<evidence type="ECO:0000259" key="4">
    <source>
        <dbReference type="PROSITE" id="PS01124"/>
    </source>
</evidence>
<keyword evidence="6" id="KW-1185">Reference proteome</keyword>
<gene>
    <name evidence="5" type="ORF">GCM10011348_38470</name>
</gene>
<organism evidence="5 6">
    <name type="scientific">Marinobacterium nitratireducens</name>
    <dbReference type="NCBI Taxonomy" id="518897"/>
    <lineage>
        <taxon>Bacteria</taxon>
        <taxon>Pseudomonadati</taxon>
        <taxon>Pseudomonadota</taxon>
        <taxon>Gammaproteobacteria</taxon>
        <taxon>Oceanospirillales</taxon>
        <taxon>Oceanospirillaceae</taxon>
        <taxon>Marinobacterium</taxon>
    </lineage>
</organism>
<dbReference type="EMBL" id="BMLT01000011">
    <property type="protein sequence ID" value="GGO86782.1"/>
    <property type="molecule type" value="Genomic_DNA"/>
</dbReference>
<dbReference type="PRINTS" id="PR00032">
    <property type="entry name" value="HTHARAC"/>
</dbReference>
<dbReference type="SUPFAM" id="SSF46689">
    <property type="entry name" value="Homeodomain-like"/>
    <property type="match status" value="1"/>
</dbReference>
<dbReference type="RefSeq" id="WP_188862246.1">
    <property type="nucleotide sequence ID" value="NZ_BMLT01000011.1"/>
</dbReference>
<reference evidence="5 6" key="1">
    <citation type="journal article" date="2014" name="Int. J. Syst. Evol. Microbiol.">
        <title>Complete genome sequence of Corynebacterium casei LMG S-19264T (=DSM 44701T), isolated from a smear-ripened cheese.</title>
        <authorList>
            <consortium name="US DOE Joint Genome Institute (JGI-PGF)"/>
            <person name="Walter F."/>
            <person name="Albersmeier A."/>
            <person name="Kalinowski J."/>
            <person name="Ruckert C."/>
        </authorList>
    </citation>
    <scope>NUCLEOTIDE SEQUENCE [LARGE SCALE GENOMIC DNA]</scope>
    <source>
        <strain evidence="5 6">CGMCC 1.7286</strain>
    </source>
</reference>
<dbReference type="GO" id="GO:0005829">
    <property type="term" value="C:cytosol"/>
    <property type="evidence" value="ECO:0007669"/>
    <property type="project" value="TreeGrafter"/>
</dbReference>
<evidence type="ECO:0000256" key="2">
    <source>
        <dbReference type="ARBA" id="ARBA00023125"/>
    </source>
</evidence>
<evidence type="ECO:0000256" key="3">
    <source>
        <dbReference type="ARBA" id="ARBA00023163"/>
    </source>
</evidence>
<feature type="domain" description="HTH araC/xylS-type" evidence="4">
    <location>
        <begin position="245"/>
        <end position="343"/>
    </location>
</feature>
<dbReference type="InterPro" id="IPR009057">
    <property type="entry name" value="Homeodomain-like_sf"/>
</dbReference>
<dbReference type="PANTHER" id="PTHR47894:SF1">
    <property type="entry name" value="HTH-TYPE TRANSCRIPTIONAL REGULATOR VQSM"/>
    <property type="match status" value="1"/>
</dbReference>
<accession>A0A918DXL7</accession>
<dbReference type="GO" id="GO:0003700">
    <property type="term" value="F:DNA-binding transcription factor activity"/>
    <property type="evidence" value="ECO:0007669"/>
    <property type="project" value="InterPro"/>
</dbReference>
<dbReference type="InterPro" id="IPR020449">
    <property type="entry name" value="Tscrpt_reg_AraC-type_HTH"/>
</dbReference>
<dbReference type="Pfam" id="PF12625">
    <property type="entry name" value="Arabinose_bd"/>
    <property type="match status" value="1"/>
</dbReference>
<dbReference type="InterPro" id="IPR018060">
    <property type="entry name" value="HTH_AraC"/>
</dbReference>
<dbReference type="GO" id="GO:0000976">
    <property type="term" value="F:transcription cis-regulatory region binding"/>
    <property type="evidence" value="ECO:0007669"/>
    <property type="project" value="TreeGrafter"/>
</dbReference>
<proteinExistence type="predicted"/>
<keyword evidence="1" id="KW-0805">Transcription regulation</keyword>
<sequence length="354" mass="40604">MDRRITVPTGYVRHLLEQADRQGLDVAELLEQVGIAPEQVEQQSALSAVKFGALYQRIMWSAQDEFFGMLSNGKVPIGTFRLLCHCLIHCRSLERALWRCADFLDICRGTLVKPMLVRKGRYAKLSLAPVAQVDEAEFDSLLARESTTSIRTSLSMWHHFLSWLIGKRLELKAVYLAFPEPDDADYYRTLFQSEVKFDQHENAIVFPQYFLDYPLVQTEETLRAFLKTAPYQLIVMVDNDHSLKSQVIAMIGKDFSRELPGSEEVARALNMSVSTLRRRLLDEGTSYQAIKDDCRKAAALNYMNSPQLAINDVAALMGFDEPSAFFRSFKKWTGMTPGQYRKSPSYLRLYDKRR</sequence>
<dbReference type="Proteomes" id="UP000599578">
    <property type="component" value="Unassembled WGS sequence"/>
</dbReference>
<evidence type="ECO:0000256" key="1">
    <source>
        <dbReference type="ARBA" id="ARBA00023015"/>
    </source>
</evidence>
<keyword evidence="2" id="KW-0238">DNA-binding</keyword>
<dbReference type="PANTHER" id="PTHR47894">
    <property type="entry name" value="HTH-TYPE TRANSCRIPTIONAL REGULATOR GADX"/>
    <property type="match status" value="1"/>
</dbReference>